<feature type="region of interest" description="Disordered" evidence="1">
    <location>
        <begin position="1"/>
        <end position="40"/>
    </location>
</feature>
<organism evidence="2">
    <name type="scientific">Populus trichocarpa</name>
    <name type="common">Western balsam poplar</name>
    <name type="synonym">Populus balsamifera subsp. trichocarpa</name>
    <dbReference type="NCBI Taxonomy" id="3694"/>
    <lineage>
        <taxon>Eukaryota</taxon>
        <taxon>Viridiplantae</taxon>
        <taxon>Streptophyta</taxon>
        <taxon>Embryophyta</taxon>
        <taxon>Tracheophyta</taxon>
        <taxon>Spermatophyta</taxon>
        <taxon>Magnoliopsida</taxon>
        <taxon>eudicotyledons</taxon>
        <taxon>Gunneridae</taxon>
        <taxon>Pentapetalae</taxon>
        <taxon>rosids</taxon>
        <taxon>fabids</taxon>
        <taxon>Malpighiales</taxon>
        <taxon>Salicaceae</taxon>
        <taxon>Saliceae</taxon>
        <taxon>Populus</taxon>
    </lineage>
</organism>
<protein>
    <submittedName>
        <fullName evidence="2">Uncharacterized protein</fullName>
    </submittedName>
</protein>
<feature type="compositionally biased region" description="Basic residues" evidence="1">
    <location>
        <begin position="1"/>
        <end position="10"/>
    </location>
</feature>
<reference evidence="2" key="1">
    <citation type="journal article" date="2008" name="BMC Genomics">
        <title>Analysis of 4,664 high-quality sequence-finished poplar full-length cDNA clones and their utility for the discovery of genes responding to insect feeding.</title>
        <authorList>
            <person name="Ralph S.G."/>
            <person name="Chun H.J."/>
            <person name="Cooper D."/>
            <person name="Kirkpatrick R."/>
            <person name="Kolosova N."/>
            <person name="Gunter L."/>
            <person name="Tuskan G.A."/>
            <person name="Douglas C.J."/>
            <person name="Holt R.A."/>
            <person name="Jones S.J."/>
            <person name="Marra M.A."/>
            <person name="Bohlmann J."/>
        </authorList>
    </citation>
    <scope>NUCLEOTIDE SEQUENCE</scope>
    <source>
        <tissue evidence="2">Young and mature leaves</tissue>
    </source>
</reference>
<dbReference type="EMBL" id="EF147474">
    <property type="protein sequence ID" value="ABK95487.1"/>
    <property type="molecule type" value="mRNA"/>
</dbReference>
<evidence type="ECO:0000313" key="2">
    <source>
        <dbReference type="EMBL" id="ABK95487.1"/>
    </source>
</evidence>
<accession>A9PGI4</accession>
<dbReference type="AlphaFoldDB" id="A9PGI4"/>
<evidence type="ECO:0000256" key="1">
    <source>
        <dbReference type="SAM" id="MobiDB-lite"/>
    </source>
</evidence>
<name>A9PGI4_POPTR</name>
<proteinExistence type="evidence at transcript level"/>
<sequence>MRKRCKKRMGNNRVRQLQSRDQANKRKQVQPLMMRKRMKL</sequence>